<dbReference type="PANTHER" id="PTHR40068:SF1">
    <property type="entry name" value="TRANSCRIPTION REPRESSOR NIAR-RELATED"/>
    <property type="match status" value="1"/>
</dbReference>
<feature type="binding site" evidence="1">
    <location>
        <position position="153"/>
    </location>
    <ligand>
        <name>Ni(2+)</name>
        <dbReference type="ChEBI" id="CHEBI:49786"/>
    </ligand>
</feature>
<keyword evidence="1" id="KW-0533">Nickel</keyword>
<keyword evidence="1" id="KW-0479">Metal-binding</keyword>
<dbReference type="SUPFAM" id="SSF75500">
    <property type="entry name" value="Putative transcriptional regulator TM1602, C-terminal domain"/>
    <property type="match status" value="1"/>
</dbReference>
<feature type="binding site" evidence="1">
    <location>
        <position position="151"/>
    </location>
    <ligand>
        <name>Ni(2+)</name>
        <dbReference type="ChEBI" id="CHEBI:49786"/>
    </ligand>
</feature>
<comment type="caution">
    <text evidence="4">The sequence shown here is derived from an EMBL/GenBank/DDBJ whole genome shotgun (WGS) entry which is preliminary data.</text>
</comment>
<gene>
    <name evidence="4" type="ORF">HNQ41_002463</name>
</gene>
<dbReference type="Proteomes" id="UP000551878">
    <property type="component" value="Unassembled WGS sequence"/>
</dbReference>
<dbReference type="RefSeq" id="WP_184664697.1">
    <property type="nucleotide sequence ID" value="NZ_JACHHB010000011.1"/>
</dbReference>
<evidence type="ECO:0000259" key="3">
    <source>
        <dbReference type="Pfam" id="PF08279"/>
    </source>
</evidence>
<dbReference type="Pfam" id="PF08279">
    <property type="entry name" value="HTH_11"/>
    <property type="match status" value="1"/>
</dbReference>
<protein>
    <recommendedName>
        <fullName evidence="6">Transcription repressor NadR</fullName>
    </recommendedName>
</protein>
<dbReference type="InterPro" id="IPR004173">
    <property type="entry name" value="3H_domain"/>
</dbReference>
<feature type="domain" description="Helix-turn-helix type 11" evidence="3">
    <location>
        <begin position="12"/>
        <end position="65"/>
    </location>
</feature>
<evidence type="ECO:0000256" key="1">
    <source>
        <dbReference type="PIRSR" id="PIRSR037847-1"/>
    </source>
</evidence>
<feature type="binding site" evidence="1">
    <location>
        <position position="92"/>
    </location>
    <ligand>
        <name>Ni(2+)</name>
        <dbReference type="ChEBI" id="CHEBI:49786"/>
    </ligand>
</feature>
<dbReference type="PANTHER" id="PTHR40068">
    <property type="entry name" value="TRANSCRIPTION REPRESSOR NIAR-RELATED"/>
    <property type="match status" value="1"/>
</dbReference>
<evidence type="ECO:0000313" key="4">
    <source>
        <dbReference type="EMBL" id="MBB5174269.1"/>
    </source>
</evidence>
<sequence>MEKQKKWRGETRRQKIIEELQTMDSPLSGTKLAEQLNVSRQVIVNDMSLLKARGEPLMATSQGYIWNEEKPASNLISRVVACFHSPEQTEEELLLLVDHGIHVKDVKIEHPVYGDITASVMVKNRKDVEKFMDKIRSTNASFLSKLTDGVHLHTLEAEDEDQLNEAINALSKNGFLLDHSS</sequence>
<name>A0A840QSG6_9BACI</name>
<keyword evidence="5" id="KW-1185">Reference proteome</keyword>
<dbReference type="EMBL" id="JACHHB010000011">
    <property type="protein sequence ID" value="MBB5174269.1"/>
    <property type="molecule type" value="Genomic_DNA"/>
</dbReference>
<dbReference type="InterPro" id="IPR013196">
    <property type="entry name" value="HTH_11"/>
</dbReference>
<reference evidence="4 5" key="1">
    <citation type="submission" date="2020-08" db="EMBL/GenBank/DDBJ databases">
        <title>Genomic Encyclopedia of Type Strains, Phase IV (KMG-IV): sequencing the most valuable type-strain genomes for metagenomic binning, comparative biology and taxonomic classification.</title>
        <authorList>
            <person name="Goeker M."/>
        </authorList>
    </citation>
    <scope>NUCLEOTIDE SEQUENCE [LARGE SCALE GENOMIC DNA]</scope>
    <source>
        <strain evidence="4 5">DSM 24696</strain>
    </source>
</reference>
<dbReference type="InterPro" id="IPR026043">
    <property type="entry name" value="NadR"/>
</dbReference>
<dbReference type="AlphaFoldDB" id="A0A840QSG6"/>
<evidence type="ECO:0008006" key="6">
    <source>
        <dbReference type="Google" id="ProtNLM"/>
    </source>
</evidence>
<dbReference type="Gene3D" id="1.10.10.10">
    <property type="entry name" value="Winged helix-like DNA-binding domain superfamily/Winged helix DNA-binding domain"/>
    <property type="match status" value="1"/>
</dbReference>
<proteinExistence type="predicted"/>
<evidence type="ECO:0000313" key="5">
    <source>
        <dbReference type="Proteomes" id="UP000551878"/>
    </source>
</evidence>
<dbReference type="SUPFAM" id="SSF46785">
    <property type="entry name" value="Winged helix' DNA-binding domain"/>
    <property type="match status" value="1"/>
</dbReference>
<feature type="binding site" evidence="1">
    <location>
        <position position="84"/>
    </location>
    <ligand>
        <name>Ni(2+)</name>
        <dbReference type="ChEBI" id="CHEBI:49786"/>
    </ligand>
</feature>
<dbReference type="PIRSF" id="PIRSF037847">
    <property type="entry name" value="NiaR"/>
    <property type="match status" value="1"/>
</dbReference>
<feature type="domain" description="3H" evidence="2">
    <location>
        <begin position="80"/>
        <end position="176"/>
    </location>
</feature>
<dbReference type="Pfam" id="PF02829">
    <property type="entry name" value="3H"/>
    <property type="match status" value="1"/>
</dbReference>
<organism evidence="4 5">
    <name type="scientific">Texcoconibacillus texcoconensis</name>
    <dbReference type="NCBI Taxonomy" id="1095777"/>
    <lineage>
        <taxon>Bacteria</taxon>
        <taxon>Bacillati</taxon>
        <taxon>Bacillota</taxon>
        <taxon>Bacilli</taxon>
        <taxon>Bacillales</taxon>
        <taxon>Bacillaceae</taxon>
        <taxon>Texcoconibacillus</taxon>
    </lineage>
</organism>
<dbReference type="GO" id="GO:0046872">
    <property type="term" value="F:metal ion binding"/>
    <property type="evidence" value="ECO:0007669"/>
    <property type="project" value="UniProtKB-KW"/>
</dbReference>
<dbReference type="Gene3D" id="3.30.1340.20">
    <property type="entry name" value="3H domain"/>
    <property type="match status" value="1"/>
</dbReference>
<dbReference type="InterPro" id="IPR036388">
    <property type="entry name" value="WH-like_DNA-bd_sf"/>
</dbReference>
<accession>A0A840QSG6</accession>
<dbReference type="InterPro" id="IPR036390">
    <property type="entry name" value="WH_DNA-bd_sf"/>
</dbReference>
<evidence type="ECO:0000259" key="2">
    <source>
        <dbReference type="Pfam" id="PF02829"/>
    </source>
</evidence>
<dbReference type="InterPro" id="IPR035922">
    <property type="entry name" value="3H_dom_sf"/>
</dbReference>